<dbReference type="Proteomes" id="UP001583177">
    <property type="component" value="Unassembled WGS sequence"/>
</dbReference>
<keyword evidence="1" id="KW-0175">Coiled coil</keyword>
<name>A0ABR3Y602_9PEZI</name>
<accession>A0ABR3Y602</accession>
<sequence length="553" mass="62004">MSQELRYGDSYALVSALTRGKAQYFETNMETQYKQKFGDDDDTRIRINAAVKEWRESALTYVMTKETHLGPDGKMKSVSAEYYLQIILRGMWMKCCNDCGIPHEKRSYPLPLLAKDHNPDLERAPEHIAAIEHKVKKDREDKAKAKEKARTENNKIQLAAKQPKQDNACQANAVLQVSSASTDETVDASQSPQCLNVVHAEKGTPRAEPTRQKDPFFAALAAAEEAYKSLNTDHNSNMEELEATKKDLGLARSEIESMCHEVIDLQGQLKSKASELTAANACVESLERELEGEAERGKALAHARAKRNIEEEMGGQARLQHEFGGSPLSTHSQVRAQQWTEFKGKTAKERRAASCLLCDSQRHGTGDCPGGYDIRHGDVPICPPCHSTSAHQLRGHTFDTIKEAEGNKDWGCRDVREAVARLRGFGEDAESRDFLTQHLLVDRKGKAPIRAYRQENCFVAFGLELSQRWCGGEMPAAIGSVWPLTKEDAVRHRAALKNWHNLAPEDRPQSSLDSLEIGEIRRQYQAGLIPPQVFDSREDIAGRVMQIYTPRRI</sequence>
<keyword evidence="3" id="KW-1185">Reference proteome</keyword>
<feature type="coiled-coil region" evidence="1">
    <location>
        <begin position="128"/>
        <end position="162"/>
    </location>
</feature>
<evidence type="ECO:0000313" key="2">
    <source>
        <dbReference type="EMBL" id="KAL1883227.1"/>
    </source>
</evidence>
<evidence type="ECO:0000256" key="1">
    <source>
        <dbReference type="SAM" id="Coils"/>
    </source>
</evidence>
<evidence type="ECO:0000313" key="3">
    <source>
        <dbReference type="Proteomes" id="UP001583177"/>
    </source>
</evidence>
<organism evidence="2 3">
    <name type="scientific">Diaporthe australafricana</name>
    <dbReference type="NCBI Taxonomy" id="127596"/>
    <lineage>
        <taxon>Eukaryota</taxon>
        <taxon>Fungi</taxon>
        <taxon>Dikarya</taxon>
        <taxon>Ascomycota</taxon>
        <taxon>Pezizomycotina</taxon>
        <taxon>Sordariomycetes</taxon>
        <taxon>Sordariomycetidae</taxon>
        <taxon>Diaporthales</taxon>
        <taxon>Diaporthaceae</taxon>
        <taxon>Diaporthe</taxon>
    </lineage>
</organism>
<proteinExistence type="predicted"/>
<gene>
    <name evidence="2" type="ORF">Daus18300_000285</name>
</gene>
<protein>
    <submittedName>
        <fullName evidence="2">Uncharacterized protein</fullName>
    </submittedName>
</protein>
<dbReference type="EMBL" id="JAWRVE010000002">
    <property type="protein sequence ID" value="KAL1883227.1"/>
    <property type="molecule type" value="Genomic_DNA"/>
</dbReference>
<comment type="caution">
    <text evidence="2">The sequence shown here is derived from an EMBL/GenBank/DDBJ whole genome shotgun (WGS) entry which is preliminary data.</text>
</comment>
<reference evidence="2 3" key="1">
    <citation type="journal article" date="2024" name="IMA Fungus">
        <title>IMA Genome - F19 : A genome assembly and annotation guide to empower mycologists, including annotated draft genome sequences of Ceratocystis pirilliformis, Diaporthe australafricana, Fusarium ophioides, Paecilomyces lecythidis, and Sporothrix stenoceras.</title>
        <authorList>
            <person name="Aylward J."/>
            <person name="Wilson A.M."/>
            <person name="Visagie C.M."/>
            <person name="Spraker J."/>
            <person name="Barnes I."/>
            <person name="Buitendag C."/>
            <person name="Ceriani C."/>
            <person name="Del Mar Angel L."/>
            <person name="du Plessis D."/>
            <person name="Fuchs T."/>
            <person name="Gasser K."/>
            <person name="Kramer D."/>
            <person name="Li W."/>
            <person name="Munsamy K."/>
            <person name="Piso A."/>
            <person name="Price J.L."/>
            <person name="Sonnekus B."/>
            <person name="Thomas C."/>
            <person name="van der Nest A."/>
            <person name="van Dijk A."/>
            <person name="van Heerden A."/>
            <person name="van Vuuren N."/>
            <person name="Yilmaz N."/>
            <person name="Duong T.A."/>
            <person name="van der Merwe N.A."/>
            <person name="Wingfield M.J."/>
            <person name="Wingfield B.D."/>
        </authorList>
    </citation>
    <scope>NUCLEOTIDE SEQUENCE [LARGE SCALE GENOMIC DNA]</scope>
    <source>
        <strain evidence="2 3">CMW 18300</strain>
    </source>
</reference>